<keyword evidence="3" id="KW-0464">Manganese</keyword>
<dbReference type="InterPro" id="IPR003762">
    <property type="entry name" value="Lara_isomerase"/>
</dbReference>
<organism evidence="8">
    <name type="scientific">Caldilineaceae bacterium SB0664_bin_27</name>
    <dbReference type="NCBI Taxonomy" id="2605260"/>
    <lineage>
        <taxon>Bacteria</taxon>
        <taxon>Bacillati</taxon>
        <taxon>Chloroflexota</taxon>
        <taxon>Caldilineae</taxon>
        <taxon>Caldilineales</taxon>
        <taxon>Caldilineaceae</taxon>
    </lineage>
</organism>
<dbReference type="InterPro" id="IPR055390">
    <property type="entry name" value="AraA_central"/>
</dbReference>
<keyword evidence="4" id="KW-0413">Isomerase</keyword>
<evidence type="ECO:0000256" key="1">
    <source>
        <dbReference type="ARBA" id="ARBA00022723"/>
    </source>
</evidence>
<dbReference type="GO" id="GO:0046872">
    <property type="term" value="F:metal ion binding"/>
    <property type="evidence" value="ECO:0007669"/>
    <property type="project" value="UniProtKB-KW"/>
</dbReference>
<dbReference type="InterPro" id="IPR009015">
    <property type="entry name" value="Fucose_isomerase_N/cen_sf"/>
</dbReference>
<dbReference type="GO" id="GO:0019569">
    <property type="term" value="P:L-arabinose catabolic process to D-xylulose 5-phosphate"/>
    <property type="evidence" value="ECO:0007669"/>
    <property type="project" value="TreeGrafter"/>
</dbReference>
<evidence type="ECO:0000256" key="4">
    <source>
        <dbReference type="ARBA" id="ARBA00023235"/>
    </source>
</evidence>
<dbReference type="PANTHER" id="PTHR38464">
    <property type="entry name" value="L-ARABINOSE ISOMERASE"/>
    <property type="match status" value="1"/>
</dbReference>
<protein>
    <submittedName>
        <fullName evidence="8">Uncharacterized protein</fullName>
    </submittedName>
</protein>
<keyword evidence="1" id="KW-0479">Metal-binding</keyword>
<dbReference type="AlphaFoldDB" id="A0A6B0YTH5"/>
<dbReference type="InterPro" id="IPR024664">
    <property type="entry name" value="Ara_Isoase_C"/>
</dbReference>
<sequence length="466" mass="51926">MSERLNARVGLLPTGHDYYWEQYPRLKSMGLGMYEKLRALLEPLGEVVAPELVDTPQKAAKAGEMFRSAGVDLLLIFPFGYTPSMDMLPAVQGLDVPIRLLNAHEDRAYNYAEADTTDYLHHEGVCCIPEFAGALRSQGRRFAVRTGPFDDERLRCQLQADFAGAAAARTFRQLNVGLIGQVYPGMTDMPTDEHRLLRVTGRMLARPEVEEIEEAYLRVTDDQLEEMYTEFRRIYAVDDTVTNEHMRISAQLAVAYEEVIRRHDIDAFGYYWWGEKALITQLRAQSGLAVSRLAARGCPGVTEGDVKTALAMKLLDLLGAGGMFVEFFAMDFDENSFLMGHDGPANIGMADGPPRLMHLDTHHGMSGHGLGIDFDLKKGPATLLNLTQFGTGDTFKLIYTIGDVVEGPILRIGNPNARVKVERPLHEVMDDWCQEGPSHHIAMGYGDHSQALETFAEAIGFEIVRI</sequence>
<gene>
    <name evidence="8" type="ORF">F4Y42_08260</name>
</gene>
<dbReference type="Pfam" id="PF24856">
    <property type="entry name" value="AraA_central"/>
    <property type="match status" value="1"/>
</dbReference>
<evidence type="ECO:0000256" key="5">
    <source>
        <dbReference type="ARBA" id="ARBA00023277"/>
    </source>
</evidence>
<keyword evidence="5" id="KW-0119">Carbohydrate metabolism</keyword>
<dbReference type="GO" id="GO:0008733">
    <property type="term" value="F:L-arabinose isomerase activity"/>
    <property type="evidence" value="ECO:0007669"/>
    <property type="project" value="InterPro"/>
</dbReference>
<dbReference type="SUPFAM" id="SSF53743">
    <property type="entry name" value="FucI/AraA N-terminal and middle domains"/>
    <property type="match status" value="1"/>
</dbReference>
<dbReference type="PANTHER" id="PTHR38464:SF1">
    <property type="entry name" value="L-ARABINOSE ISOMERASE"/>
    <property type="match status" value="1"/>
</dbReference>
<dbReference type="GO" id="GO:0005829">
    <property type="term" value="C:cytosol"/>
    <property type="evidence" value="ECO:0007669"/>
    <property type="project" value="TreeGrafter"/>
</dbReference>
<keyword evidence="2" id="KW-0054">Arabinose catabolism</keyword>
<evidence type="ECO:0000313" key="8">
    <source>
        <dbReference type="EMBL" id="MXY93425.1"/>
    </source>
</evidence>
<name>A0A6B0YTH5_9CHLR</name>
<evidence type="ECO:0000259" key="6">
    <source>
        <dbReference type="Pfam" id="PF11762"/>
    </source>
</evidence>
<reference evidence="8" key="1">
    <citation type="submission" date="2019-09" db="EMBL/GenBank/DDBJ databases">
        <title>Characterisation of the sponge microbiome using genome-centric metagenomics.</title>
        <authorList>
            <person name="Engelberts J.P."/>
            <person name="Robbins S.J."/>
            <person name="De Goeij J.M."/>
            <person name="Aranda M."/>
            <person name="Bell S.C."/>
            <person name="Webster N.S."/>
        </authorList>
    </citation>
    <scope>NUCLEOTIDE SEQUENCE</scope>
    <source>
        <strain evidence="8">SB0664_bin_27</strain>
    </source>
</reference>
<comment type="caution">
    <text evidence="8">The sequence shown here is derived from an EMBL/GenBank/DDBJ whole genome shotgun (WGS) entry which is preliminary data.</text>
</comment>
<proteinExistence type="predicted"/>
<evidence type="ECO:0000256" key="2">
    <source>
        <dbReference type="ARBA" id="ARBA00022935"/>
    </source>
</evidence>
<dbReference type="Pfam" id="PF11762">
    <property type="entry name" value="Arabinose_Iso_C"/>
    <property type="match status" value="1"/>
</dbReference>
<evidence type="ECO:0000256" key="3">
    <source>
        <dbReference type="ARBA" id="ARBA00023211"/>
    </source>
</evidence>
<dbReference type="EMBL" id="VXRG01000067">
    <property type="protein sequence ID" value="MXY93425.1"/>
    <property type="molecule type" value="Genomic_DNA"/>
</dbReference>
<evidence type="ECO:0000259" key="7">
    <source>
        <dbReference type="Pfam" id="PF24856"/>
    </source>
</evidence>
<accession>A0A6B0YTH5</accession>
<dbReference type="SUPFAM" id="SSF50443">
    <property type="entry name" value="FucI/AraA C-terminal domain-like"/>
    <property type="match status" value="1"/>
</dbReference>
<feature type="domain" description="L-arabinose isomerase C-terminal" evidence="6">
    <location>
        <begin position="322"/>
        <end position="462"/>
    </location>
</feature>
<dbReference type="InterPro" id="IPR004216">
    <property type="entry name" value="Fuc/Ara_isomerase_C"/>
</dbReference>
<feature type="domain" description="L-arabinose isomerase central" evidence="7">
    <location>
        <begin position="208"/>
        <end position="320"/>
    </location>
</feature>